<comment type="caution">
    <text evidence="2">The sequence shown here is derived from an EMBL/GenBank/DDBJ whole genome shotgun (WGS) entry which is preliminary data.</text>
</comment>
<evidence type="ECO:0000313" key="3">
    <source>
        <dbReference type="Proteomes" id="UP000580474"/>
    </source>
</evidence>
<organism evidence="2 3">
    <name type="scientific">Saccharopolyspora gloriosae</name>
    <dbReference type="NCBI Taxonomy" id="455344"/>
    <lineage>
        <taxon>Bacteria</taxon>
        <taxon>Bacillati</taxon>
        <taxon>Actinomycetota</taxon>
        <taxon>Actinomycetes</taxon>
        <taxon>Pseudonocardiales</taxon>
        <taxon>Pseudonocardiaceae</taxon>
        <taxon>Saccharopolyspora</taxon>
    </lineage>
</organism>
<dbReference type="GO" id="GO:0016491">
    <property type="term" value="F:oxidoreductase activity"/>
    <property type="evidence" value="ECO:0007669"/>
    <property type="project" value="InterPro"/>
</dbReference>
<feature type="region of interest" description="Disordered" evidence="1">
    <location>
        <begin position="144"/>
        <end position="169"/>
    </location>
</feature>
<dbReference type="InterPro" id="IPR050627">
    <property type="entry name" value="Nitroreductase/BluB"/>
</dbReference>
<protein>
    <recommendedName>
        <fullName evidence="4">Nitroreductase</fullName>
    </recommendedName>
</protein>
<gene>
    <name evidence="2" type="ORF">BJ969_003084</name>
</gene>
<accession>A0A840NCH4</accession>
<dbReference type="InterPro" id="IPR000415">
    <property type="entry name" value="Nitroreductase-like"/>
</dbReference>
<dbReference type="Proteomes" id="UP000580474">
    <property type="component" value="Unassembled WGS sequence"/>
</dbReference>
<dbReference type="PANTHER" id="PTHR23026:SF123">
    <property type="entry name" value="NAD(P)H NITROREDUCTASE RV3131-RELATED"/>
    <property type="match status" value="1"/>
</dbReference>
<reference evidence="2 3" key="1">
    <citation type="submission" date="2020-08" db="EMBL/GenBank/DDBJ databases">
        <title>Sequencing the genomes of 1000 actinobacteria strains.</title>
        <authorList>
            <person name="Klenk H.-P."/>
        </authorList>
    </citation>
    <scope>NUCLEOTIDE SEQUENCE [LARGE SCALE GENOMIC DNA]</scope>
    <source>
        <strain evidence="2 3">DSM 45582</strain>
    </source>
</reference>
<dbReference type="NCBIfam" id="NF047509">
    <property type="entry name" value="Rv3131_FMN_oxido"/>
    <property type="match status" value="1"/>
</dbReference>
<dbReference type="Gene3D" id="3.40.109.10">
    <property type="entry name" value="NADH Oxidase"/>
    <property type="match status" value="1"/>
</dbReference>
<proteinExistence type="predicted"/>
<evidence type="ECO:0000313" key="2">
    <source>
        <dbReference type="EMBL" id="MBB5069996.1"/>
    </source>
</evidence>
<feature type="region of interest" description="Disordered" evidence="1">
    <location>
        <begin position="262"/>
        <end position="287"/>
    </location>
</feature>
<sequence>MTRRLPAADPDDRELRLACGAALLNLRLALDHEQVHPVVTIPPDGDDRPTLLAEVRAGQRGSPSTASEQLYRMIDRRHTARAPFRERPVPAELRHEMIQAVQQEGCWLHVVGRGELGQLEGLVHRAHRVQMADRRFREELERWTGRGLEDPEGVPAAAAGPAPEPQDRWVVRDFSAGRARRRDPGHDFETQPLLAVVSSQDSGPGAEVRAGEALQRMLLTATAGGLVASPLSQVIEVSETRQELAGLLGGGWNPHAVVRIGFGTPGPPSPRRSTEDVVDVRTSSPAP</sequence>
<evidence type="ECO:0000256" key="1">
    <source>
        <dbReference type="SAM" id="MobiDB-lite"/>
    </source>
</evidence>
<name>A0A840NCH4_9PSEU</name>
<dbReference type="SUPFAM" id="SSF55469">
    <property type="entry name" value="FMN-dependent nitroreductase-like"/>
    <property type="match status" value="1"/>
</dbReference>
<dbReference type="EMBL" id="JACHIV010000001">
    <property type="protein sequence ID" value="MBB5069996.1"/>
    <property type="molecule type" value="Genomic_DNA"/>
</dbReference>
<dbReference type="AlphaFoldDB" id="A0A840NCH4"/>
<keyword evidence="3" id="KW-1185">Reference proteome</keyword>
<dbReference type="PANTHER" id="PTHR23026">
    <property type="entry name" value="NADPH NITROREDUCTASE"/>
    <property type="match status" value="1"/>
</dbReference>
<evidence type="ECO:0008006" key="4">
    <source>
        <dbReference type="Google" id="ProtNLM"/>
    </source>
</evidence>